<keyword evidence="2" id="KW-1185">Reference proteome</keyword>
<name>A0A5M9HIX2_9SPHI</name>
<evidence type="ECO:0000313" key="2">
    <source>
        <dbReference type="Proteomes" id="UP000322918"/>
    </source>
</evidence>
<dbReference type="EMBL" id="VWNE01000005">
    <property type="protein sequence ID" value="KAA8485391.1"/>
    <property type="molecule type" value="Genomic_DNA"/>
</dbReference>
<dbReference type="Proteomes" id="UP000322918">
    <property type="component" value="Unassembled WGS sequence"/>
</dbReference>
<dbReference type="AlphaFoldDB" id="A0A5M9HIX2"/>
<organism evidence="1 2">
    <name type="scientific">Arcticibacter tournemirensis</name>
    <dbReference type="NCBI Taxonomy" id="699437"/>
    <lineage>
        <taxon>Bacteria</taxon>
        <taxon>Pseudomonadati</taxon>
        <taxon>Bacteroidota</taxon>
        <taxon>Sphingobacteriia</taxon>
        <taxon>Sphingobacteriales</taxon>
        <taxon>Sphingobacteriaceae</taxon>
        <taxon>Arcticibacter</taxon>
    </lineage>
</organism>
<dbReference type="RefSeq" id="WP_150309364.1">
    <property type="nucleotide sequence ID" value="NZ_VWNE01000005.1"/>
</dbReference>
<accession>A0A5M9HIX2</accession>
<proteinExistence type="predicted"/>
<evidence type="ECO:0000313" key="1">
    <source>
        <dbReference type="EMBL" id="KAA8485391.1"/>
    </source>
</evidence>
<sequence>MTKRVINAKSQLDPLLKDKDKFLIGFGTKSLTTEGIHYKDLTELIKGNINEKEVSKKEIKTYVCLSLSLPFPR</sequence>
<protein>
    <submittedName>
        <fullName evidence="1">Uncharacterized protein</fullName>
    </submittedName>
</protein>
<reference evidence="1 2" key="1">
    <citation type="submission" date="2019-09" db="EMBL/GenBank/DDBJ databases">
        <title>Pararcticibacter amylolyticus gen. nov., sp. nov., isolated from a rottenly hemp rope, and reclassification of Pedobacter tournemirensis as Pararcticibacter tournemirensis comb. nov.</title>
        <authorList>
            <person name="Cai Y."/>
        </authorList>
    </citation>
    <scope>NUCLEOTIDE SEQUENCE [LARGE SCALE GENOMIC DNA]</scope>
    <source>
        <strain evidence="1 2">TF5-37.2-LB10</strain>
    </source>
</reference>
<gene>
    <name evidence="1" type="ORF">F1649_04550</name>
</gene>
<comment type="caution">
    <text evidence="1">The sequence shown here is derived from an EMBL/GenBank/DDBJ whole genome shotgun (WGS) entry which is preliminary data.</text>
</comment>